<protein>
    <recommendedName>
        <fullName evidence="2">Ribosomal silencing factor RsfS</fullName>
    </recommendedName>
</protein>
<keyword evidence="4" id="KW-1185">Reference proteome</keyword>
<dbReference type="InterPro" id="IPR043519">
    <property type="entry name" value="NT_sf"/>
</dbReference>
<dbReference type="GO" id="GO:0042256">
    <property type="term" value="P:cytosolic ribosome assembly"/>
    <property type="evidence" value="ECO:0007669"/>
    <property type="project" value="UniProtKB-UniRule"/>
</dbReference>
<dbReference type="PANTHER" id="PTHR21043:SF0">
    <property type="entry name" value="MITOCHONDRIAL ASSEMBLY OF RIBOSOMAL LARGE SUBUNIT PROTEIN 1"/>
    <property type="match status" value="1"/>
</dbReference>
<sequence>MVKDTKEIAEIAVKALEHKKAKDIVLLGIYKVSTIADFFVIASGASFVQVKALADEVDKKMFEAGINLHHKEGYSDARWVLLDYGDVVVHIFHERDRAFYDLERLWRDAEKVELDILDI</sequence>
<keyword evidence="2" id="KW-0678">Repressor</keyword>
<gene>
    <name evidence="2 3" type="primary">rsfS</name>
    <name evidence="3" type="ORF">H0A61_02662</name>
</gene>
<reference evidence="3" key="1">
    <citation type="submission" date="2020-07" db="EMBL/GenBank/DDBJ databases">
        <title>Koleobacter methoxysyntrophicus gen. nov., sp. nov., a novel anaerobic bacterium isolated from deep subsurface oil field and proposal of Koleobacterales ord. nov. in the phylum Firmicutes.</title>
        <authorList>
            <person name="Sakamoto S."/>
            <person name="Tamaki H."/>
        </authorList>
    </citation>
    <scope>NUCLEOTIDE SEQUENCE</scope>
    <source>
        <strain evidence="3">NRmbB1</strain>
    </source>
</reference>
<evidence type="ECO:0000256" key="1">
    <source>
        <dbReference type="ARBA" id="ARBA00010574"/>
    </source>
</evidence>
<dbReference type="HAMAP" id="MF_01477">
    <property type="entry name" value="Iojap_RsfS"/>
    <property type="match status" value="1"/>
</dbReference>
<evidence type="ECO:0000313" key="4">
    <source>
        <dbReference type="Proteomes" id="UP000662904"/>
    </source>
</evidence>
<dbReference type="InterPro" id="IPR004394">
    <property type="entry name" value="Iojap/RsfS/C7orf30"/>
</dbReference>
<keyword evidence="2" id="KW-0810">Translation regulation</keyword>
<comment type="subunit">
    <text evidence="2">Interacts with ribosomal protein uL14 (rplN).</text>
</comment>
<comment type="function">
    <text evidence="2">Functions as a ribosomal silencing factor. Interacts with ribosomal protein uL14 (rplN), blocking formation of intersubunit bridge B8. Prevents association of the 30S and 50S ribosomal subunits and the formation of functional ribosomes, thus repressing translation.</text>
</comment>
<dbReference type="GO" id="GO:0043023">
    <property type="term" value="F:ribosomal large subunit binding"/>
    <property type="evidence" value="ECO:0007669"/>
    <property type="project" value="TreeGrafter"/>
</dbReference>
<dbReference type="GO" id="GO:0017148">
    <property type="term" value="P:negative regulation of translation"/>
    <property type="evidence" value="ECO:0007669"/>
    <property type="project" value="UniProtKB-UniRule"/>
</dbReference>
<dbReference type="KEGG" id="kme:H0A61_02662"/>
<dbReference type="AlphaFoldDB" id="A0A8A0RPD6"/>
<dbReference type="Pfam" id="PF02410">
    <property type="entry name" value="RsfS"/>
    <property type="match status" value="1"/>
</dbReference>
<dbReference type="Gene3D" id="3.30.460.10">
    <property type="entry name" value="Beta Polymerase, domain 2"/>
    <property type="match status" value="1"/>
</dbReference>
<dbReference type="NCBIfam" id="TIGR00090">
    <property type="entry name" value="rsfS_iojap_ybeB"/>
    <property type="match status" value="1"/>
</dbReference>
<proteinExistence type="inferred from homology"/>
<dbReference type="RefSeq" id="WP_206707570.1">
    <property type="nucleotide sequence ID" value="NZ_CP059066.1"/>
</dbReference>
<accession>A0A8A0RPD6</accession>
<evidence type="ECO:0000256" key="2">
    <source>
        <dbReference type="HAMAP-Rule" id="MF_01477"/>
    </source>
</evidence>
<dbReference type="GO" id="GO:0090071">
    <property type="term" value="P:negative regulation of ribosome biogenesis"/>
    <property type="evidence" value="ECO:0007669"/>
    <property type="project" value="UniProtKB-UniRule"/>
</dbReference>
<dbReference type="Proteomes" id="UP000662904">
    <property type="component" value="Chromosome"/>
</dbReference>
<dbReference type="GO" id="GO:0005737">
    <property type="term" value="C:cytoplasm"/>
    <property type="evidence" value="ECO:0007669"/>
    <property type="project" value="UniProtKB-SubCell"/>
</dbReference>
<dbReference type="SUPFAM" id="SSF81301">
    <property type="entry name" value="Nucleotidyltransferase"/>
    <property type="match status" value="1"/>
</dbReference>
<comment type="similarity">
    <text evidence="1 2">Belongs to the Iojap/RsfS family.</text>
</comment>
<dbReference type="PANTHER" id="PTHR21043">
    <property type="entry name" value="IOJAP SUPERFAMILY ORTHOLOG"/>
    <property type="match status" value="1"/>
</dbReference>
<dbReference type="EMBL" id="CP059066">
    <property type="protein sequence ID" value="QSQ10261.1"/>
    <property type="molecule type" value="Genomic_DNA"/>
</dbReference>
<comment type="subcellular location">
    <subcellularLocation>
        <location evidence="2">Cytoplasm</location>
    </subcellularLocation>
</comment>
<keyword evidence="2" id="KW-0963">Cytoplasm</keyword>
<name>A0A8A0RPD6_9FIRM</name>
<organism evidence="3 4">
    <name type="scientific">Koleobacter methoxysyntrophicus</name>
    <dbReference type="NCBI Taxonomy" id="2751313"/>
    <lineage>
        <taxon>Bacteria</taxon>
        <taxon>Bacillati</taxon>
        <taxon>Bacillota</taxon>
        <taxon>Clostridia</taxon>
        <taxon>Koleobacterales</taxon>
        <taxon>Koleobacteraceae</taxon>
        <taxon>Koleobacter</taxon>
    </lineage>
</organism>
<evidence type="ECO:0000313" key="3">
    <source>
        <dbReference type="EMBL" id="QSQ10261.1"/>
    </source>
</evidence>